<protein>
    <recommendedName>
        <fullName evidence="3">BcpO-related WXXGXW repeat protein</fullName>
    </recommendedName>
</protein>
<accession>A0A2G9C9B4</accession>
<gene>
    <name evidence="1" type="ORF">CS062_11920</name>
</gene>
<reference evidence="1 2" key="1">
    <citation type="submission" date="2017-11" db="EMBL/GenBank/DDBJ databases">
        <title>Draft genome sequence of Mitsuaria sp. HWN-4.</title>
        <authorList>
            <person name="Gundlapally S.R."/>
        </authorList>
    </citation>
    <scope>NUCLEOTIDE SEQUENCE [LARGE SCALE GENOMIC DNA]</scope>
    <source>
        <strain evidence="1 2">HWN-4</strain>
    </source>
</reference>
<dbReference type="EMBL" id="PEOG01000028">
    <property type="protein sequence ID" value="PIM52932.1"/>
    <property type="molecule type" value="Genomic_DNA"/>
</dbReference>
<evidence type="ECO:0008006" key="3">
    <source>
        <dbReference type="Google" id="ProtNLM"/>
    </source>
</evidence>
<comment type="caution">
    <text evidence="1">The sequence shown here is derived from an EMBL/GenBank/DDBJ whole genome shotgun (WGS) entry which is preliminary data.</text>
</comment>
<keyword evidence="2" id="KW-1185">Reference proteome</keyword>
<evidence type="ECO:0000313" key="2">
    <source>
        <dbReference type="Proteomes" id="UP000231501"/>
    </source>
</evidence>
<evidence type="ECO:0000313" key="1">
    <source>
        <dbReference type="EMBL" id="PIM52932.1"/>
    </source>
</evidence>
<dbReference type="AlphaFoldDB" id="A0A2G9C9B4"/>
<sequence length="74" mass="8135">MLLVLAAVPMVASLTGCVVVPAHRYHGYDRGYDGPYGAGYTEVVPVTGTIWIDGYWDTRGGGRRWIPGHYGPRR</sequence>
<name>A0A2G9C9B4_9BURK</name>
<dbReference type="Proteomes" id="UP000231501">
    <property type="component" value="Unassembled WGS sequence"/>
</dbReference>
<proteinExistence type="predicted"/>
<organism evidence="1 2">
    <name type="scientific">Roseateles chitinivorans</name>
    <dbReference type="NCBI Taxonomy" id="2917965"/>
    <lineage>
        <taxon>Bacteria</taxon>
        <taxon>Pseudomonadati</taxon>
        <taxon>Pseudomonadota</taxon>
        <taxon>Betaproteobacteria</taxon>
        <taxon>Burkholderiales</taxon>
        <taxon>Sphaerotilaceae</taxon>
        <taxon>Roseateles</taxon>
    </lineage>
</organism>